<proteinExistence type="predicted"/>
<organism evidence="2 3">
    <name type="scientific">Ideonella azotifigens</name>
    <dbReference type="NCBI Taxonomy" id="513160"/>
    <lineage>
        <taxon>Bacteria</taxon>
        <taxon>Pseudomonadati</taxon>
        <taxon>Pseudomonadota</taxon>
        <taxon>Betaproteobacteria</taxon>
        <taxon>Burkholderiales</taxon>
        <taxon>Sphaerotilaceae</taxon>
        <taxon>Ideonella</taxon>
    </lineage>
</organism>
<feature type="compositionally biased region" description="Basic residues" evidence="1">
    <location>
        <begin position="19"/>
        <end position="28"/>
    </location>
</feature>
<reference evidence="2 3" key="1">
    <citation type="journal article" date="2019" name="Int. J. Syst. Evol. Microbiol.">
        <title>The Global Catalogue of Microorganisms (GCM) 10K type strain sequencing project: providing services to taxonomists for standard genome sequencing and annotation.</title>
        <authorList>
            <consortium name="The Broad Institute Genomics Platform"/>
            <consortium name="The Broad Institute Genome Sequencing Center for Infectious Disease"/>
            <person name="Wu L."/>
            <person name="Ma J."/>
        </authorList>
    </citation>
    <scope>NUCLEOTIDE SEQUENCE [LARGE SCALE GENOMIC DNA]</scope>
    <source>
        <strain evidence="2 3">JCM 15503</strain>
    </source>
</reference>
<dbReference type="EMBL" id="BAAAEW010000001">
    <property type="protein sequence ID" value="GAA0739702.1"/>
    <property type="molecule type" value="Genomic_DNA"/>
</dbReference>
<evidence type="ECO:0008006" key="4">
    <source>
        <dbReference type="Google" id="ProtNLM"/>
    </source>
</evidence>
<accession>A0ABN1JH35</accession>
<protein>
    <recommendedName>
        <fullName evidence="4">Helix-turn-helix domain-containing protein</fullName>
    </recommendedName>
</protein>
<feature type="region of interest" description="Disordered" evidence="1">
    <location>
        <begin position="1"/>
        <end position="29"/>
    </location>
</feature>
<gene>
    <name evidence="2" type="ORF">GCM10009107_00660</name>
</gene>
<evidence type="ECO:0000256" key="1">
    <source>
        <dbReference type="SAM" id="MobiDB-lite"/>
    </source>
</evidence>
<keyword evidence="3" id="KW-1185">Reference proteome</keyword>
<feature type="compositionally biased region" description="Basic and acidic residues" evidence="1">
    <location>
        <begin position="1"/>
        <end position="11"/>
    </location>
</feature>
<feature type="region of interest" description="Disordered" evidence="1">
    <location>
        <begin position="72"/>
        <end position="149"/>
    </location>
</feature>
<comment type="caution">
    <text evidence="2">The sequence shown here is derived from an EMBL/GenBank/DDBJ whole genome shotgun (WGS) entry which is preliminary data.</text>
</comment>
<evidence type="ECO:0000313" key="2">
    <source>
        <dbReference type="EMBL" id="GAA0739702.1"/>
    </source>
</evidence>
<evidence type="ECO:0000313" key="3">
    <source>
        <dbReference type="Proteomes" id="UP001500279"/>
    </source>
</evidence>
<dbReference type="RefSeq" id="WP_141284024.1">
    <property type="nucleotide sequence ID" value="NZ_BAAAEW010000001.1"/>
</dbReference>
<name>A0ABN1JH35_9BURK</name>
<dbReference type="Proteomes" id="UP001500279">
    <property type="component" value="Unassembled WGS sequence"/>
</dbReference>
<sequence length="149" mass="16122">MNDPDPNHHDGTQLAPRRPPGRGSRKARAYAAEMARLQALDYTLDAICEALADIGVTVSRSTVHRELARRKAMATSTHAIPACADADTSPRQPASGDGLSRRPAPSPPAASAPPNRTVDQRGKDIAETFMRGHITNPLIRARQRNEEQS</sequence>